<dbReference type="GO" id="GO:0046872">
    <property type="term" value="F:metal ion binding"/>
    <property type="evidence" value="ECO:0007669"/>
    <property type="project" value="UniProtKB-KW"/>
</dbReference>
<keyword evidence="19" id="KW-0460">Magnesium</keyword>
<dbReference type="InterPro" id="IPR000333">
    <property type="entry name" value="TGFB_receptor"/>
</dbReference>
<comment type="catalytic activity">
    <reaction evidence="15 19">
        <text>L-threonyl-[receptor-protein] + ATP = O-phospho-L-threonyl-[receptor-protein] + ADP + H(+)</text>
        <dbReference type="Rhea" id="RHEA:44880"/>
        <dbReference type="Rhea" id="RHEA-COMP:11024"/>
        <dbReference type="Rhea" id="RHEA-COMP:11025"/>
        <dbReference type="ChEBI" id="CHEBI:15378"/>
        <dbReference type="ChEBI" id="CHEBI:30013"/>
        <dbReference type="ChEBI" id="CHEBI:30616"/>
        <dbReference type="ChEBI" id="CHEBI:61977"/>
        <dbReference type="ChEBI" id="CHEBI:456216"/>
        <dbReference type="EC" id="2.7.11.30"/>
    </reaction>
</comment>
<evidence type="ECO:0000259" key="21">
    <source>
        <dbReference type="PROSITE" id="PS50011"/>
    </source>
</evidence>
<dbReference type="Pfam" id="PF00069">
    <property type="entry name" value="Pkinase"/>
    <property type="match status" value="1"/>
</dbReference>
<evidence type="ECO:0000256" key="10">
    <source>
        <dbReference type="ARBA" id="ARBA00022989"/>
    </source>
</evidence>
<keyword evidence="12 19" id="KW-0675">Receptor</keyword>
<evidence type="ECO:0000256" key="12">
    <source>
        <dbReference type="ARBA" id="ARBA00023170"/>
    </source>
</evidence>
<keyword evidence="7 17" id="KW-0547">Nucleotide-binding</keyword>
<evidence type="ECO:0000256" key="14">
    <source>
        <dbReference type="ARBA" id="ARBA00047681"/>
    </source>
</evidence>
<feature type="disulfide bond" evidence="18">
    <location>
        <begin position="30"/>
        <end position="60"/>
    </location>
</feature>
<dbReference type="Gene3D" id="2.10.60.10">
    <property type="entry name" value="CD59"/>
    <property type="match status" value="1"/>
</dbReference>
<dbReference type="PRINTS" id="PR00653">
    <property type="entry name" value="ACTIVIN2R"/>
</dbReference>
<evidence type="ECO:0000313" key="22">
    <source>
        <dbReference type="EMBL" id="KAK2704420.1"/>
    </source>
</evidence>
<dbReference type="GO" id="GO:0017002">
    <property type="term" value="F:activin receptor activity"/>
    <property type="evidence" value="ECO:0007669"/>
    <property type="project" value="TreeGrafter"/>
</dbReference>
<dbReference type="PANTHER" id="PTHR23255">
    <property type="entry name" value="TRANSFORMING GROWTH FACTOR-BETA RECEPTOR TYPE I AND II"/>
    <property type="match status" value="1"/>
</dbReference>
<dbReference type="InterPro" id="IPR045860">
    <property type="entry name" value="Snake_toxin-like_sf"/>
</dbReference>
<keyword evidence="3 19" id="KW-0723">Serine/threonine-protein kinase</keyword>
<evidence type="ECO:0000256" key="8">
    <source>
        <dbReference type="ARBA" id="ARBA00022777"/>
    </source>
</evidence>
<dbReference type="AlphaFoldDB" id="A0AA88H8Q8"/>
<evidence type="ECO:0000256" key="2">
    <source>
        <dbReference type="ARBA" id="ARBA00009605"/>
    </source>
</evidence>
<comment type="subcellular location">
    <subcellularLocation>
        <location evidence="1 19">Membrane</location>
        <topology evidence="1 19">Single-pass type I membrane protein</topology>
    </subcellularLocation>
</comment>
<dbReference type="CDD" id="cd14053">
    <property type="entry name" value="STKc_ACVR2"/>
    <property type="match status" value="1"/>
</dbReference>
<keyword evidence="23" id="KW-1185">Reference proteome</keyword>
<comment type="catalytic activity">
    <reaction evidence="14">
        <text>L-seryl-[receptor-protein] + ATP = O-phospho-L-seryl-[receptor-protein] + ADP + H(+)</text>
        <dbReference type="Rhea" id="RHEA:18673"/>
        <dbReference type="Rhea" id="RHEA-COMP:11022"/>
        <dbReference type="Rhea" id="RHEA-COMP:11023"/>
        <dbReference type="ChEBI" id="CHEBI:15378"/>
        <dbReference type="ChEBI" id="CHEBI:29999"/>
        <dbReference type="ChEBI" id="CHEBI:30616"/>
        <dbReference type="ChEBI" id="CHEBI:83421"/>
        <dbReference type="ChEBI" id="CHEBI:456216"/>
        <dbReference type="EC" id="2.7.11.30"/>
    </reaction>
</comment>
<dbReference type="GO" id="GO:0048185">
    <property type="term" value="F:activin binding"/>
    <property type="evidence" value="ECO:0007669"/>
    <property type="project" value="TreeGrafter"/>
</dbReference>
<dbReference type="EMBL" id="JAVRJZ010000021">
    <property type="protein sequence ID" value="KAK2704420.1"/>
    <property type="molecule type" value="Genomic_DNA"/>
</dbReference>
<dbReference type="EC" id="2.7.11.30" evidence="19"/>
<dbReference type="GO" id="GO:0071363">
    <property type="term" value="P:cellular response to growth factor stimulus"/>
    <property type="evidence" value="ECO:0007669"/>
    <property type="project" value="TreeGrafter"/>
</dbReference>
<keyword evidence="9 17" id="KW-0067">ATP-binding</keyword>
<keyword evidence="5 19" id="KW-0812">Transmembrane</keyword>
<feature type="domain" description="Protein kinase" evidence="21">
    <location>
        <begin position="205"/>
        <end position="495"/>
    </location>
</feature>
<evidence type="ECO:0000313" key="23">
    <source>
        <dbReference type="Proteomes" id="UP001187531"/>
    </source>
</evidence>
<dbReference type="PROSITE" id="PS00108">
    <property type="entry name" value="PROTEIN_KINASE_ST"/>
    <property type="match status" value="1"/>
</dbReference>
<dbReference type="Gene3D" id="3.30.200.20">
    <property type="entry name" value="Phosphorylase Kinase, domain 1"/>
    <property type="match status" value="1"/>
</dbReference>
<evidence type="ECO:0000256" key="1">
    <source>
        <dbReference type="ARBA" id="ARBA00004479"/>
    </source>
</evidence>
<evidence type="ECO:0000256" key="6">
    <source>
        <dbReference type="ARBA" id="ARBA00022729"/>
    </source>
</evidence>
<comment type="caution">
    <text evidence="22">The sequence shown here is derived from an EMBL/GenBank/DDBJ whole genome shotgun (WGS) entry which is preliminary data.</text>
</comment>
<comment type="cofactor">
    <cofactor evidence="19">
        <name>Mg(2+)</name>
        <dbReference type="ChEBI" id="CHEBI:18420"/>
    </cofactor>
    <cofactor evidence="19">
        <name>Mn(2+)</name>
        <dbReference type="ChEBI" id="CHEBI:29035"/>
    </cofactor>
</comment>
<organism evidence="22 23">
    <name type="scientific">Artemia franciscana</name>
    <name type="common">Brine shrimp</name>
    <name type="synonym">Artemia sanfranciscana</name>
    <dbReference type="NCBI Taxonomy" id="6661"/>
    <lineage>
        <taxon>Eukaryota</taxon>
        <taxon>Metazoa</taxon>
        <taxon>Ecdysozoa</taxon>
        <taxon>Arthropoda</taxon>
        <taxon>Crustacea</taxon>
        <taxon>Branchiopoda</taxon>
        <taxon>Anostraca</taxon>
        <taxon>Artemiidae</taxon>
        <taxon>Artemia</taxon>
    </lineage>
</organism>
<dbReference type="GO" id="GO:0048179">
    <property type="term" value="C:activin receptor complex"/>
    <property type="evidence" value="ECO:0007669"/>
    <property type="project" value="TreeGrafter"/>
</dbReference>
<evidence type="ECO:0000256" key="9">
    <source>
        <dbReference type="ARBA" id="ARBA00022840"/>
    </source>
</evidence>
<feature type="disulfide bond" evidence="18">
    <location>
        <begin position="92"/>
        <end position="109"/>
    </location>
</feature>
<reference evidence="22" key="1">
    <citation type="submission" date="2023-07" db="EMBL/GenBank/DDBJ databases">
        <title>Chromosome-level genome assembly of Artemia franciscana.</title>
        <authorList>
            <person name="Jo E."/>
        </authorList>
    </citation>
    <scope>NUCLEOTIDE SEQUENCE</scope>
    <source>
        <tissue evidence="22">Whole body</tissue>
    </source>
</reference>
<dbReference type="InterPro" id="IPR017194">
    <property type="entry name" value="Transform_growth_fac-b_typ-2"/>
</dbReference>
<keyword evidence="13" id="KW-0325">Glycoprotein</keyword>
<dbReference type="EMBL" id="JAVRJZ010000021">
    <property type="protein sequence ID" value="KAK2704419.1"/>
    <property type="molecule type" value="Genomic_DNA"/>
</dbReference>
<proteinExistence type="inferred from homology"/>
<comment type="similarity">
    <text evidence="2 19">Belongs to the protein kinase superfamily. TKL Ser/Thr protein kinase family. TGFB receptor subfamily.</text>
</comment>
<keyword evidence="18" id="KW-1015">Disulfide bond</keyword>
<feature type="transmembrane region" description="Helical" evidence="19">
    <location>
        <begin position="152"/>
        <end position="174"/>
    </location>
</feature>
<feature type="chain" id="PRO_5041851710" description="Serine/threonine-protein kinase receptor" evidence="20">
    <location>
        <begin position="26"/>
        <end position="531"/>
    </location>
</feature>
<evidence type="ECO:0000256" key="19">
    <source>
        <dbReference type="RuleBase" id="RU361271"/>
    </source>
</evidence>
<evidence type="ECO:0000256" key="20">
    <source>
        <dbReference type="SAM" id="SignalP"/>
    </source>
</evidence>
<evidence type="ECO:0000256" key="15">
    <source>
        <dbReference type="ARBA" id="ARBA00048773"/>
    </source>
</evidence>
<dbReference type="InterPro" id="IPR008271">
    <property type="entry name" value="Ser/Thr_kinase_AS"/>
</dbReference>
<feature type="binding site" evidence="17">
    <location>
        <position position="232"/>
    </location>
    <ligand>
        <name>ATP</name>
        <dbReference type="ChEBI" id="CHEBI:30616"/>
    </ligand>
</feature>
<dbReference type="InterPro" id="IPR000719">
    <property type="entry name" value="Prot_kinase_dom"/>
</dbReference>
<dbReference type="InterPro" id="IPR011009">
    <property type="entry name" value="Kinase-like_dom_sf"/>
</dbReference>
<name>A0AA88H8Q8_ARTSF</name>
<evidence type="ECO:0000256" key="4">
    <source>
        <dbReference type="ARBA" id="ARBA00022679"/>
    </source>
</evidence>
<dbReference type="SUPFAM" id="SSF56112">
    <property type="entry name" value="Protein kinase-like (PK-like)"/>
    <property type="match status" value="1"/>
</dbReference>
<dbReference type="PANTHER" id="PTHR23255:SF98">
    <property type="entry name" value="SERINE_THREONINE-PROTEIN KINASE RECEPTOR"/>
    <property type="match status" value="1"/>
</dbReference>
<accession>A0AA88H8Q8</accession>
<evidence type="ECO:0000256" key="7">
    <source>
        <dbReference type="ARBA" id="ARBA00022741"/>
    </source>
</evidence>
<sequence>MIVKINLLIQFGFLCFFVILDISYGIVTECEYYGPGNCSPEAEKCSHKEFCTGENNGASCYVAWKVNPVNGQVEVSLKGCAYGHRDCGNSSCLGDLRSSKNSTIKTYYCCCLENNCNSEFSINPNQTFVSRPSNLESVIPVRHNPSIAVINALIYTLAILVVLTFSVAIGYWMYRKKKLSRFNELPTSDTTCYESPSLTQNTIPVHLMEVKARGRFGAVWKAVRKAEVVAVKIFPPQDKQSWLAEREVYKLPQMEHENILTFLGAEKRGDNIQAEYLLITEFHELGSLCDYLKSHTVTWQEACRIAESMTRGLAHLHEEIHAKDGSVKPAVAHRDFKSKNVLLKSDLTACIADFGLAFIFTPGQSIGDTHGQVGTRRYMAPEVLEGAINFNRDSFLRIDMYAVSLVLWEILTRCSTTECEATDYMLPFEAEVGQHPTLEDIQECVVHQKKRPVIKDVWKRHPGMATLCITVEECWDGDSEARLSASCVLERLSVLNKLYQVSPTSYQSAISTQLTPCQVTQFTSVLLDNEK</sequence>
<evidence type="ECO:0000256" key="3">
    <source>
        <dbReference type="ARBA" id="ARBA00022527"/>
    </source>
</evidence>
<dbReference type="Gene3D" id="1.10.510.10">
    <property type="entry name" value="Transferase(Phosphotransferase) domain 1"/>
    <property type="match status" value="1"/>
</dbReference>
<keyword evidence="19" id="KW-0479">Metal-binding</keyword>
<evidence type="ECO:0000256" key="17">
    <source>
        <dbReference type="PIRSR" id="PIRSR037393-2"/>
    </source>
</evidence>
<keyword evidence="6 20" id="KW-0732">Signal</keyword>
<dbReference type="FunFam" id="3.30.200.20:FF:000094">
    <property type="entry name" value="Serine/threonine-protein kinase receptor"/>
    <property type="match status" value="1"/>
</dbReference>
<keyword evidence="4 19" id="KW-0808">Transferase</keyword>
<keyword evidence="19" id="KW-0464">Manganese</keyword>
<feature type="disulfide bond" evidence="18">
    <location>
        <begin position="111"/>
        <end position="116"/>
    </location>
</feature>
<dbReference type="SUPFAM" id="SSF57302">
    <property type="entry name" value="Snake toxin-like"/>
    <property type="match status" value="1"/>
</dbReference>
<dbReference type="GO" id="GO:0005524">
    <property type="term" value="F:ATP binding"/>
    <property type="evidence" value="ECO:0007669"/>
    <property type="project" value="UniProtKB-UniRule"/>
</dbReference>
<evidence type="ECO:0000256" key="11">
    <source>
        <dbReference type="ARBA" id="ARBA00023136"/>
    </source>
</evidence>
<evidence type="ECO:0000256" key="5">
    <source>
        <dbReference type="ARBA" id="ARBA00022692"/>
    </source>
</evidence>
<keyword evidence="8 19" id="KW-0418">Kinase</keyword>
<evidence type="ECO:0000256" key="18">
    <source>
        <dbReference type="PIRSR" id="PIRSR037393-3"/>
    </source>
</evidence>
<keyword evidence="10 19" id="KW-1133">Transmembrane helix</keyword>
<feature type="active site" description="Proton acceptor" evidence="16">
    <location>
        <position position="335"/>
    </location>
</feature>
<dbReference type="Proteomes" id="UP001187531">
    <property type="component" value="Unassembled WGS sequence"/>
</dbReference>
<evidence type="ECO:0000256" key="16">
    <source>
        <dbReference type="PIRSR" id="PIRSR037393-1"/>
    </source>
</evidence>
<keyword evidence="11 19" id="KW-0472">Membrane</keyword>
<dbReference type="PROSITE" id="PS50011">
    <property type="entry name" value="PROTEIN_KINASE_DOM"/>
    <property type="match status" value="1"/>
</dbReference>
<dbReference type="PIRSF" id="PIRSF037393">
    <property type="entry name" value="TGFRII"/>
    <property type="match status" value="1"/>
</dbReference>
<evidence type="ECO:0000256" key="13">
    <source>
        <dbReference type="ARBA" id="ARBA00023180"/>
    </source>
</evidence>
<feature type="signal peptide" evidence="20">
    <location>
        <begin position="1"/>
        <end position="25"/>
    </location>
</feature>
<gene>
    <name evidence="22" type="ORF">QYM36_016721</name>
</gene>
<protein>
    <recommendedName>
        <fullName evidence="19">Serine/threonine-protein kinase receptor</fullName>
        <ecNumber evidence="19">2.7.11.30</ecNumber>
    </recommendedName>
</protein>
<dbReference type="FunFam" id="1.10.510.10:FF:000487">
    <property type="entry name" value="Anti-Muellerian hormone type-2 receptor"/>
    <property type="match status" value="1"/>
</dbReference>